<sequence length="267" mass="28427">MTDAGVSKDPSICIHPTAIIDPGATLAPDVHVGPYSVIGPDVIIGAGCRIHSHVVIKGPTYMGSNNRIFQFASVGEDCQDKKYQGEPTRLEIGDDNVVREGVTIHRGTLQDKGVTVIGSGNLLMAYVHIAHDCVLGNHCILANNSTLGGHVRVGDGAVLGGFTGVHQFCQVGAFSMSAGQAAVFKDIPAFVMVSGNPAAPHGMNFEGMRRRGYSAEVIHTLKQCYKVIYRSGQRIQDAVTHLETLEPTSEVQLLIDSIKGSTRGIVR</sequence>
<proteinExistence type="inferred from homology"/>
<dbReference type="CDD" id="cd03351">
    <property type="entry name" value="LbH_UDP-GlcNAc_AT"/>
    <property type="match status" value="1"/>
</dbReference>
<dbReference type="SUPFAM" id="SSF51161">
    <property type="entry name" value="Trimeric LpxA-like enzymes"/>
    <property type="match status" value="1"/>
</dbReference>
<evidence type="ECO:0000256" key="3">
    <source>
        <dbReference type="ARBA" id="ARBA00022679"/>
    </source>
</evidence>
<dbReference type="Gene3D" id="1.20.1180.10">
    <property type="entry name" value="Udp N-acetylglucosamine O-acyltransferase, C-terminal domain"/>
    <property type="match status" value="1"/>
</dbReference>
<dbReference type="NCBIfam" id="TIGR01852">
    <property type="entry name" value="lipid_A_lpxA"/>
    <property type="match status" value="1"/>
</dbReference>
<dbReference type="Pfam" id="PF00132">
    <property type="entry name" value="Hexapep"/>
    <property type="match status" value="2"/>
</dbReference>
<dbReference type="Pfam" id="PF13720">
    <property type="entry name" value="Acetyltransf_11"/>
    <property type="match status" value="1"/>
</dbReference>
<gene>
    <name evidence="7" type="primary">lpxA</name>
    <name evidence="7" type="ORF">CI610_01907</name>
</gene>
<dbReference type="EMBL" id="NSIT01000093">
    <property type="protein sequence ID" value="PJE79125.1"/>
    <property type="molecule type" value="Genomic_DNA"/>
</dbReference>
<evidence type="ECO:0000256" key="2">
    <source>
        <dbReference type="ARBA" id="ARBA00022556"/>
    </source>
</evidence>
<dbReference type="PIRSF" id="PIRSF000456">
    <property type="entry name" value="UDP-GlcNAc_acltr"/>
    <property type="match status" value="1"/>
</dbReference>
<dbReference type="InterPro" id="IPR011004">
    <property type="entry name" value="Trimer_LpxA-like_sf"/>
</dbReference>
<dbReference type="GO" id="GO:0016020">
    <property type="term" value="C:membrane"/>
    <property type="evidence" value="ECO:0007669"/>
    <property type="project" value="GOC"/>
</dbReference>
<protein>
    <submittedName>
        <fullName evidence="7">Acyl-[acyl-carrier-protein]--UDP-N-acetylglucosamine O-acyltransferase</fullName>
        <ecNumber evidence="7">2.3.1.129</ecNumber>
    </submittedName>
</protein>
<dbReference type="InterPro" id="IPR029098">
    <property type="entry name" value="Acetyltransf_C"/>
</dbReference>
<dbReference type="Gene3D" id="2.160.10.10">
    <property type="entry name" value="Hexapeptide repeat proteins"/>
    <property type="match status" value="1"/>
</dbReference>
<dbReference type="InterPro" id="IPR037157">
    <property type="entry name" value="Acetyltransf_C_sf"/>
</dbReference>
<dbReference type="GO" id="GO:0008780">
    <property type="term" value="F:acyl-[acyl-carrier-protein]-UDP-N-acetylglucosamine O-acyltransferase activity"/>
    <property type="evidence" value="ECO:0007669"/>
    <property type="project" value="UniProtKB-EC"/>
</dbReference>
<dbReference type="GO" id="GO:0009245">
    <property type="term" value="P:lipid A biosynthetic process"/>
    <property type="evidence" value="ECO:0007669"/>
    <property type="project" value="UniProtKB-KW"/>
</dbReference>
<keyword evidence="5 7" id="KW-0012">Acyltransferase</keyword>
<dbReference type="PANTHER" id="PTHR43480">
    <property type="entry name" value="ACYL-[ACYL-CARRIER-PROTEIN]--UDP-N-ACETYLGLUCOSAMINE O-ACYLTRANSFERASE"/>
    <property type="match status" value="1"/>
</dbReference>
<evidence type="ECO:0000313" key="7">
    <source>
        <dbReference type="EMBL" id="PJE79125.1"/>
    </source>
</evidence>
<dbReference type="InterPro" id="IPR001451">
    <property type="entry name" value="Hexapep"/>
</dbReference>
<comment type="caution">
    <text evidence="7">The sequence shown here is derived from an EMBL/GenBank/DDBJ whole genome shotgun (WGS) entry which is preliminary data.</text>
</comment>
<keyword evidence="2" id="KW-0441">Lipid A biosynthesis</keyword>
<keyword evidence="3 7" id="KW-0808">Transferase</keyword>
<keyword evidence="4" id="KW-0443">Lipid metabolism</keyword>
<dbReference type="HAMAP" id="MF_00387">
    <property type="entry name" value="LpxA"/>
    <property type="match status" value="1"/>
</dbReference>
<dbReference type="PANTHER" id="PTHR43480:SF1">
    <property type="entry name" value="ACYL-[ACYL-CARRIER-PROTEIN]--UDP-N-ACETYLGLUCOSAMINE O-ACYLTRANSFERASE, MITOCHONDRIAL-RELATED"/>
    <property type="match status" value="1"/>
</dbReference>
<keyword evidence="1" id="KW-0444">Lipid biosynthesis</keyword>
<evidence type="ECO:0000256" key="4">
    <source>
        <dbReference type="ARBA" id="ARBA00023098"/>
    </source>
</evidence>
<feature type="domain" description="UDP N-acetylglucosamine O-acyltransferase C-terminal" evidence="6">
    <location>
        <begin position="186"/>
        <end position="266"/>
    </location>
</feature>
<accession>A0A2H9T7B5</accession>
<dbReference type="InterPro" id="IPR010137">
    <property type="entry name" value="Lipid_A_LpxA"/>
</dbReference>
<dbReference type="AlphaFoldDB" id="A0A2H9T7B5"/>
<evidence type="ECO:0000256" key="5">
    <source>
        <dbReference type="ARBA" id="ARBA00023315"/>
    </source>
</evidence>
<dbReference type="EC" id="2.3.1.129" evidence="7"/>
<organism evidence="7">
    <name type="scientific">invertebrate metagenome</name>
    <dbReference type="NCBI Taxonomy" id="1711999"/>
    <lineage>
        <taxon>unclassified sequences</taxon>
        <taxon>metagenomes</taxon>
        <taxon>organismal metagenomes</taxon>
    </lineage>
</organism>
<dbReference type="NCBIfam" id="NF003657">
    <property type="entry name" value="PRK05289.1"/>
    <property type="match status" value="1"/>
</dbReference>
<evidence type="ECO:0000256" key="1">
    <source>
        <dbReference type="ARBA" id="ARBA00022516"/>
    </source>
</evidence>
<evidence type="ECO:0000259" key="6">
    <source>
        <dbReference type="Pfam" id="PF13720"/>
    </source>
</evidence>
<name>A0A2H9T7B5_9ZZZZ</name>
<reference evidence="7" key="1">
    <citation type="journal article" date="2017" name="Appl. Environ. Microbiol.">
        <title>Molecular characterization of an Endozoicomonas-like organism causing infection in king scallop Pecten maximus L.</title>
        <authorList>
            <person name="Cano I."/>
            <person name="van Aerle R."/>
            <person name="Ross S."/>
            <person name="Verner-Jeffreys D.W."/>
            <person name="Paley R.K."/>
            <person name="Rimmer G."/>
            <person name="Ryder D."/>
            <person name="Hooper P."/>
            <person name="Stone D."/>
            <person name="Feist S.W."/>
        </authorList>
    </citation>
    <scope>NUCLEOTIDE SEQUENCE</scope>
</reference>